<keyword evidence="3" id="KW-0472">Membrane</keyword>
<feature type="transmembrane region" description="Helical" evidence="3">
    <location>
        <begin position="281"/>
        <end position="304"/>
    </location>
</feature>
<name>A0A9N7YLF7_PLEPL</name>
<dbReference type="Gene3D" id="2.60.40.10">
    <property type="entry name" value="Immunoglobulins"/>
    <property type="match status" value="1"/>
</dbReference>
<dbReference type="SUPFAM" id="SSF48726">
    <property type="entry name" value="Immunoglobulin"/>
    <property type="match status" value="1"/>
</dbReference>
<evidence type="ECO:0000313" key="6">
    <source>
        <dbReference type="EMBL" id="CAB1435983.1"/>
    </source>
</evidence>
<dbReference type="Proteomes" id="UP001153269">
    <property type="component" value="Unassembled WGS sequence"/>
</dbReference>
<dbReference type="PANTHER" id="PTHR35540:SF1">
    <property type="entry name" value="IZUMO SPERM-EGG FUSION PROTEIN 1"/>
    <property type="match status" value="1"/>
</dbReference>
<dbReference type="GO" id="GO:0086080">
    <property type="term" value="F:protein binding involved in heterotypic cell-cell adhesion"/>
    <property type="evidence" value="ECO:0007669"/>
    <property type="project" value="TreeGrafter"/>
</dbReference>
<dbReference type="InterPro" id="IPR036179">
    <property type="entry name" value="Ig-like_dom_sf"/>
</dbReference>
<evidence type="ECO:0000259" key="5">
    <source>
        <dbReference type="PROSITE" id="PS50835"/>
    </source>
</evidence>
<keyword evidence="3" id="KW-1133">Transmembrane helix</keyword>
<dbReference type="GO" id="GO:0007342">
    <property type="term" value="P:fusion of sperm to egg plasma membrane involved in single fertilization"/>
    <property type="evidence" value="ECO:0007669"/>
    <property type="project" value="InterPro"/>
</dbReference>
<evidence type="ECO:0000256" key="4">
    <source>
        <dbReference type="SAM" id="SignalP"/>
    </source>
</evidence>
<proteinExistence type="inferred from homology"/>
<dbReference type="InterPro" id="IPR007110">
    <property type="entry name" value="Ig-like_dom"/>
</dbReference>
<dbReference type="SMART" id="SM00409">
    <property type="entry name" value="IG"/>
    <property type="match status" value="1"/>
</dbReference>
<feature type="domain" description="Ig-like" evidence="5">
    <location>
        <begin position="148"/>
        <end position="240"/>
    </location>
</feature>
<accession>A0A9N7YLF7</accession>
<dbReference type="InterPro" id="IPR032700">
    <property type="entry name" value="IZUMO1"/>
</dbReference>
<keyword evidence="7" id="KW-1185">Reference proteome</keyword>
<evidence type="ECO:0000256" key="1">
    <source>
        <dbReference type="ARBA" id="ARBA00009633"/>
    </source>
</evidence>
<dbReference type="CDD" id="cd00096">
    <property type="entry name" value="Ig"/>
    <property type="match status" value="1"/>
</dbReference>
<dbReference type="GO" id="GO:0005886">
    <property type="term" value="C:plasma membrane"/>
    <property type="evidence" value="ECO:0007669"/>
    <property type="project" value="TreeGrafter"/>
</dbReference>
<dbReference type="InterPro" id="IPR032699">
    <property type="entry name" value="Izumo-Ig"/>
</dbReference>
<dbReference type="InterPro" id="IPR003599">
    <property type="entry name" value="Ig_sub"/>
</dbReference>
<evidence type="ECO:0000256" key="3">
    <source>
        <dbReference type="SAM" id="Phobius"/>
    </source>
</evidence>
<comment type="similarity">
    <text evidence="1">Belongs to the Izumo family.</text>
</comment>
<dbReference type="PROSITE" id="PS50835">
    <property type="entry name" value="IG_LIKE"/>
    <property type="match status" value="1"/>
</dbReference>
<dbReference type="InterPro" id="IPR013783">
    <property type="entry name" value="Ig-like_fold"/>
</dbReference>
<feature type="chain" id="PRO_5040199894" description="Ig-like domain-containing protein" evidence="4">
    <location>
        <begin position="18"/>
        <end position="328"/>
    </location>
</feature>
<dbReference type="EMBL" id="CADEAL010001837">
    <property type="protein sequence ID" value="CAB1435983.1"/>
    <property type="molecule type" value="Genomic_DNA"/>
</dbReference>
<evidence type="ECO:0000256" key="2">
    <source>
        <dbReference type="ARBA" id="ARBA00022729"/>
    </source>
</evidence>
<dbReference type="AlphaFoldDB" id="A0A9N7YLF7"/>
<dbReference type="Pfam" id="PF15005">
    <property type="entry name" value="IZUMO"/>
    <property type="match status" value="1"/>
</dbReference>
<dbReference type="PANTHER" id="PTHR35540">
    <property type="entry name" value="IZUMO SPERM-EGG FUSION PROTEIN 1"/>
    <property type="match status" value="1"/>
</dbReference>
<comment type="caution">
    <text evidence="6">The sequence shown here is derived from an EMBL/GenBank/DDBJ whole genome shotgun (WGS) entry which is preliminary data.</text>
</comment>
<protein>
    <recommendedName>
        <fullName evidence="5">Ig-like domain-containing protein</fullName>
    </recommendedName>
</protein>
<feature type="signal peptide" evidence="4">
    <location>
        <begin position="1"/>
        <end position="17"/>
    </location>
</feature>
<dbReference type="GO" id="GO:0005102">
    <property type="term" value="F:signaling receptor binding"/>
    <property type="evidence" value="ECO:0007669"/>
    <property type="project" value="InterPro"/>
</dbReference>
<dbReference type="InterPro" id="IPR029389">
    <property type="entry name" value="IZUMO"/>
</dbReference>
<dbReference type="GO" id="GO:0035036">
    <property type="term" value="P:sperm-egg recognition"/>
    <property type="evidence" value="ECO:0007669"/>
    <property type="project" value="InterPro"/>
</dbReference>
<dbReference type="GO" id="GO:0002080">
    <property type="term" value="C:acrosomal membrane"/>
    <property type="evidence" value="ECO:0007669"/>
    <property type="project" value="TreeGrafter"/>
</dbReference>
<organism evidence="6 7">
    <name type="scientific">Pleuronectes platessa</name>
    <name type="common">European plaice</name>
    <dbReference type="NCBI Taxonomy" id="8262"/>
    <lineage>
        <taxon>Eukaryota</taxon>
        <taxon>Metazoa</taxon>
        <taxon>Chordata</taxon>
        <taxon>Craniata</taxon>
        <taxon>Vertebrata</taxon>
        <taxon>Euteleostomi</taxon>
        <taxon>Actinopterygii</taxon>
        <taxon>Neopterygii</taxon>
        <taxon>Teleostei</taxon>
        <taxon>Neoteleostei</taxon>
        <taxon>Acanthomorphata</taxon>
        <taxon>Carangaria</taxon>
        <taxon>Pleuronectiformes</taxon>
        <taxon>Pleuronectoidei</taxon>
        <taxon>Pleuronectidae</taxon>
        <taxon>Pleuronectes</taxon>
    </lineage>
</organism>
<keyword evidence="2 4" id="KW-0732">Signal</keyword>
<sequence length="328" mass="37008">MLLVLVTLLGCVLAADACLQCDRRVQLLHENLALSAPTLADQMEIKKIYSHTYVNYIETSRKRKGIIDFTTLYRAGTEYRSEFNLFLKTPHSGTSEAIQIMEKGRRILEKHLDAFIRDGLCPNMCGLLKRRVMDCVSCRFKIYVCASPSGQQECGEHRLQAEEGGQALLDCFLPWHQLLTGKPEYHFSWAPGKPGTEKPNETDFKVLVVTDESFWILNQLEVEEQGTYRCSLQGRSGSVFYRVTFLLTVVPLPDEPQKPRATLPTLPLDYEYSNDQHTEKIMVALLVTITALALVASAGLVFIMRTLIKQWRSRRGGGQSGNTKQSTA</sequence>
<reference evidence="6" key="1">
    <citation type="submission" date="2020-03" db="EMBL/GenBank/DDBJ databases">
        <authorList>
            <person name="Weist P."/>
        </authorList>
    </citation>
    <scope>NUCLEOTIDE SEQUENCE</scope>
</reference>
<dbReference type="Pfam" id="PF16706">
    <property type="entry name" value="Izumo-Ig"/>
    <property type="match status" value="1"/>
</dbReference>
<keyword evidence="3" id="KW-0812">Transmembrane</keyword>
<evidence type="ECO:0000313" key="7">
    <source>
        <dbReference type="Proteomes" id="UP001153269"/>
    </source>
</evidence>
<gene>
    <name evidence="6" type="ORF">PLEPLA_LOCUS23998</name>
</gene>